<dbReference type="EMBL" id="CH476601">
    <property type="protein sequence ID" value="EAU33496.1"/>
    <property type="molecule type" value="Genomic_DNA"/>
</dbReference>
<protein>
    <submittedName>
        <fullName evidence="1">Uncharacterized protein</fullName>
    </submittedName>
</protein>
<gene>
    <name evidence="1" type="ORF">ATEG_05735</name>
</gene>
<evidence type="ECO:0000313" key="2">
    <source>
        <dbReference type="Proteomes" id="UP000007963"/>
    </source>
</evidence>
<name>Q0CKP9_ASPTN</name>
<reference evidence="2" key="1">
    <citation type="submission" date="2005-09" db="EMBL/GenBank/DDBJ databases">
        <title>Annotation of the Aspergillus terreus NIH2624 genome.</title>
        <authorList>
            <person name="Birren B.W."/>
            <person name="Lander E.S."/>
            <person name="Galagan J.E."/>
            <person name="Nusbaum C."/>
            <person name="Devon K."/>
            <person name="Henn M."/>
            <person name="Ma L.-J."/>
            <person name="Jaffe D.B."/>
            <person name="Butler J."/>
            <person name="Alvarez P."/>
            <person name="Gnerre S."/>
            <person name="Grabherr M."/>
            <person name="Kleber M."/>
            <person name="Mauceli E.W."/>
            <person name="Brockman W."/>
            <person name="Rounsley S."/>
            <person name="Young S.K."/>
            <person name="LaButti K."/>
            <person name="Pushparaj V."/>
            <person name="DeCaprio D."/>
            <person name="Crawford M."/>
            <person name="Koehrsen M."/>
            <person name="Engels R."/>
            <person name="Montgomery P."/>
            <person name="Pearson M."/>
            <person name="Howarth C."/>
            <person name="Larson L."/>
            <person name="Luoma S."/>
            <person name="White J."/>
            <person name="Alvarado L."/>
            <person name="Kodira C.D."/>
            <person name="Zeng Q."/>
            <person name="Oleary S."/>
            <person name="Yandava C."/>
            <person name="Denning D.W."/>
            <person name="Nierman W.C."/>
            <person name="Milne T."/>
            <person name="Madden K."/>
        </authorList>
    </citation>
    <scope>NUCLEOTIDE SEQUENCE [LARGE SCALE GENOMIC DNA]</scope>
    <source>
        <strain evidence="2">NIH 2624 / FGSC A1156</strain>
    </source>
</reference>
<dbReference type="STRING" id="341663.Q0CKP9"/>
<dbReference type="InterPro" id="IPR002110">
    <property type="entry name" value="Ankyrin_rpt"/>
</dbReference>
<dbReference type="Pfam" id="PF13857">
    <property type="entry name" value="Ank_5"/>
    <property type="match status" value="1"/>
</dbReference>
<proteinExistence type="predicted"/>
<sequence length="1031" mass="116493">MADILAISAAVVQFLDIAVRVSLELGKLYSDLRDVPGQLHRLKLDIDQQIAIAKYILSSHATFQSDPPGPVTATSPIDQTLADYVLAMEELTGLLQSIRSEDDAGSIRRSWNAIRAVHKRNKILSLCDRLEHQKSTILLWLASTNTELSVQIKTLIEGLHVKVDKMFHLTQNIEENSMKADQQLRQIPDLATLSNETRLAVSELTHSIDSAHQRLLTTATSTNTQISILQNQWQELAPTFHEFRDIMQNNPHLLQSIYQFGTARRGLSPRNGYSSSLGANPSGDVISHDTSRGAATSKNHSCTCRDISNATNIEPLSFLHFKKVFRRHHYRQCPKSKISETSLEFFMKIIPPTWLLSHTIHLGSSLQFSKLQTSWKISPLVVGTSRLVDSRTAPTFCAIQKTWQFCWSETGIQPAHVSALERTLRDIFECQQGSAFDEDANGSTLLYGVLDLYIYSSHSNTPPMIEFFSLIRFLIDGGANPNIHRRGQYKNGVVVEQAGTVLDIFASMLLDLDLSWSRGWSMDKSVYESLIDGGAIFSRPLATCGSRHPVFYFGHFKQEVVELQTFEEQIDGISYLPVASCHHTESVCVVCDLNDLMVSILRRNEPDFIRALGKDDIQAVSRANGLRAIHLAIYWPWALKQIIQADADVNCEDSHQRRPIHLAVTCRQAQSVEILLQADCSVSTPNYSNSLLQEALIQGREFDYVTDLIIDALIDRHTRLRDLALSVLPNDSGPSVDIEKETLSEVRAPEIYDSLVRAKHNIPPALQVDRGEEGVYDTAEMHGRIRLTVTLADKLWRGGFHRFDEFAPLNGLTPLLQSWYIADFDMVSWFIEKGASPFTTHRDGLLSGLHLYAARIAYPGGHFHHDPKEVPISPQHWHQLTSRGDMWHDSCHCSCSIGGCTPISILIKKSWRFLLRERNNNYAGMMELLSICRKTMIYEPERDPRHVQQLLEAIVFERMNLRHTCCYIGQLGQIYFRPEWDAENKEFCEGNIEVDFRQILADYAVKMLECQCPAAEKPICVVFRDTCGTTV</sequence>
<dbReference type="GeneID" id="4321645"/>
<dbReference type="Gene3D" id="1.25.40.20">
    <property type="entry name" value="Ankyrin repeat-containing domain"/>
    <property type="match status" value="1"/>
</dbReference>
<dbReference type="SMART" id="SM00248">
    <property type="entry name" value="ANK"/>
    <property type="match status" value="4"/>
</dbReference>
<dbReference type="eggNOG" id="ENOG502SNST">
    <property type="taxonomic scope" value="Eukaryota"/>
</dbReference>
<dbReference type="OMA" id="CYCSSSG"/>
<dbReference type="AlphaFoldDB" id="Q0CKP9"/>
<dbReference type="HOGENOM" id="CLU_294222_0_0_1"/>
<dbReference type="VEuPathDB" id="FungiDB:ATEG_05735"/>
<evidence type="ECO:0000313" key="1">
    <source>
        <dbReference type="EMBL" id="EAU33496.1"/>
    </source>
</evidence>
<dbReference type="OrthoDB" id="1577640at2759"/>
<dbReference type="Proteomes" id="UP000007963">
    <property type="component" value="Unassembled WGS sequence"/>
</dbReference>
<organism evidence="1 2">
    <name type="scientific">Aspergillus terreus (strain NIH 2624 / FGSC A1156)</name>
    <dbReference type="NCBI Taxonomy" id="341663"/>
    <lineage>
        <taxon>Eukaryota</taxon>
        <taxon>Fungi</taxon>
        <taxon>Dikarya</taxon>
        <taxon>Ascomycota</taxon>
        <taxon>Pezizomycotina</taxon>
        <taxon>Eurotiomycetes</taxon>
        <taxon>Eurotiomycetidae</taxon>
        <taxon>Eurotiales</taxon>
        <taxon>Aspergillaceae</taxon>
        <taxon>Aspergillus</taxon>
        <taxon>Aspergillus subgen. Circumdati</taxon>
    </lineage>
</organism>
<accession>Q0CKP9</accession>
<dbReference type="RefSeq" id="XP_001214913.1">
    <property type="nucleotide sequence ID" value="XM_001214913.1"/>
</dbReference>
<dbReference type="SUPFAM" id="SSF48403">
    <property type="entry name" value="Ankyrin repeat"/>
    <property type="match status" value="1"/>
</dbReference>
<dbReference type="InterPro" id="IPR036770">
    <property type="entry name" value="Ankyrin_rpt-contain_sf"/>
</dbReference>